<keyword evidence="1" id="KW-0805">Transcription regulation</keyword>
<protein>
    <submittedName>
        <fullName evidence="6">RNA polymerase sporulation sigma factor SigH</fullName>
    </submittedName>
</protein>
<dbReference type="PIRSF" id="PIRSF002939">
    <property type="entry name" value="RNA_polymerase_sigma-H_factor"/>
    <property type="match status" value="1"/>
</dbReference>
<keyword evidence="7" id="KW-1185">Reference proteome</keyword>
<dbReference type="PANTHER" id="PTHR30385:SF1">
    <property type="entry name" value="RNA POLYMERASE SIGMA-H FACTOR"/>
    <property type="match status" value="1"/>
</dbReference>
<dbReference type="InterPro" id="IPR014284">
    <property type="entry name" value="RNA_pol_sigma-70_dom"/>
</dbReference>
<dbReference type="RefSeq" id="WP_154538339.1">
    <property type="nucleotide sequence ID" value="NZ_JAQYHJ010000040.1"/>
</dbReference>
<evidence type="ECO:0000259" key="5">
    <source>
        <dbReference type="Pfam" id="PF04542"/>
    </source>
</evidence>
<sequence>MLDSKIELDFEKSCREKEDYRYVEKAMLGDVEAQNYLVEKYRPMILQKSRTYFLIGGDRDDIIQEGMIGFYKAIRDYKPNMSASFKHFAEICVTRQMITAVRASTRQKHIPLNTYVSFDKASVDDESSSELFQQSMKNPDGNPEQLIIGKEDFEYLESIIDRSLSKFEKKVFILYLRGLSYRMISEVLSKDIKSIDNAIQRVKRKLEKSLENHRE</sequence>
<dbReference type="InterPro" id="IPR016371">
    <property type="entry name" value="RNA_pol_sigma-H_factor"/>
</dbReference>
<dbReference type="NCBIfam" id="NF006145">
    <property type="entry name" value="PRK08295.1-2"/>
    <property type="match status" value="1"/>
</dbReference>
<dbReference type="InterPro" id="IPR013324">
    <property type="entry name" value="RNA_pol_sigma_r3/r4-like"/>
</dbReference>
<comment type="caution">
    <text evidence="6">The sequence shown here is derived from an EMBL/GenBank/DDBJ whole genome shotgun (WGS) entry which is preliminary data.</text>
</comment>
<dbReference type="SUPFAM" id="SSF88659">
    <property type="entry name" value="Sigma3 and sigma4 domains of RNA polymerase sigma factors"/>
    <property type="match status" value="1"/>
</dbReference>
<evidence type="ECO:0000256" key="1">
    <source>
        <dbReference type="ARBA" id="ARBA00023015"/>
    </source>
</evidence>
<dbReference type="InterPro" id="IPR013325">
    <property type="entry name" value="RNA_pol_sigma_r2"/>
</dbReference>
<dbReference type="Gene3D" id="1.10.10.10">
    <property type="entry name" value="Winged helix-like DNA-binding domain superfamily/Winged helix DNA-binding domain"/>
    <property type="match status" value="1"/>
</dbReference>
<dbReference type="Pfam" id="PF04542">
    <property type="entry name" value="Sigma70_r2"/>
    <property type="match status" value="1"/>
</dbReference>
<dbReference type="SUPFAM" id="SSF88946">
    <property type="entry name" value="Sigma2 domain of RNA polymerase sigma factors"/>
    <property type="match status" value="1"/>
</dbReference>
<organism evidence="6 7">
    <name type="scientific">Peptostreptococcus porci</name>
    <dbReference type="NCBI Taxonomy" id="2652282"/>
    <lineage>
        <taxon>Bacteria</taxon>
        <taxon>Bacillati</taxon>
        <taxon>Bacillota</taxon>
        <taxon>Clostridia</taxon>
        <taxon>Peptostreptococcales</taxon>
        <taxon>Peptostreptococcaceae</taxon>
        <taxon>Peptostreptococcus</taxon>
    </lineage>
</organism>
<dbReference type="NCBIfam" id="TIGR02937">
    <property type="entry name" value="sigma70-ECF"/>
    <property type="match status" value="1"/>
</dbReference>
<feature type="domain" description="RNA polymerase sigma-70 region 2" evidence="5">
    <location>
        <begin position="37"/>
        <end position="106"/>
    </location>
</feature>
<evidence type="ECO:0000313" key="7">
    <source>
        <dbReference type="Proteomes" id="UP000440713"/>
    </source>
</evidence>
<dbReference type="NCBIfam" id="NF006147">
    <property type="entry name" value="PRK08295.1-4"/>
    <property type="match status" value="1"/>
</dbReference>
<keyword evidence="3" id="KW-0238">DNA-binding</keyword>
<dbReference type="EMBL" id="VUNE01000004">
    <property type="protein sequence ID" value="MST62873.1"/>
    <property type="molecule type" value="Genomic_DNA"/>
</dbReference>
<keyword evidence="4" id="KW-0804">Transcription</keyword>
<dbReference type="GO" id="GO:0003677">
    <property type="term" value="F:DNA binding"/>
    <property type="evidence" value="ECO:0007669"/>
    <property type="project" value="UniProtKB-KW"/>
</dbReference>
<gene>
    <name evidence="6" type="primary">sigH</name>
    <name evidence="6" type="ORF">FYJ71_07810</name>
</gene>
<dbReference type="NCBIfam" id="NF006148">
    <property type="entry name" value="PRK08295.1-5"/>
    <property type="match status" value="1"/>
</dbReference>
<evidence type="ECO:0000256" key="4">
    <source>
        <dbReference type="ARBA" id="ARBA00023163"/>
    </source>
</evidence>
<evidence type="ECO:0000256" key="3">
    <source>
        <dbReference type="ARBA" id="ARBA00023125"/>
    </source>
</evidence>
<reference evidence="6 7" key="1">
    <citation type="submission" date="2019-08" db="EMBL/GenBank/DDBJ databases">
        <title>In-depth cultivation of the pig gut microbiome towards novel bacterial diversity and tailored functional studies.</title>
        <authorList>
            <person name="Wylensek D."/>
            <person name="Hitch T.C.A."/>
            <person name="Clavel T."/>
        </authorList>
    </citation>
    <scope>NUCLEOTIDE SEQUENCE [LARGE SCALE GENOMIC DNA]</scope>
    <source>
        <strain evidence="6 7">WCA-SAB-591-4A-A</strain>
    </source>
</reference>
<keyword evidence="2" id="KW-0731">Sigma factor</keyword>
<dbReference type="PANTHER" id="PTHR30385">
    <property type="entry name" value="SIGMA FACTOR F FLAGELLAR"/>
    <property type="match status" value="1"/>
</dbReference>
<name>A0A6N7XGZ9_9FIRM</name>
<evidence type="ECO:0000256" key="2">
    <source>
        <dbReference type="ARBA" id="ARBA00023082"/>
    </source>
</evidence>
<dbReference type="AlphaFoldDB" id="A0A6N7XGZ9"/>
<dbReference type="InterPro" id="IPR036388">
    <property type="entry name" value="WH-like_DNA-bd_sf"/>
</dbReference>
<dbReference type="Proteomes" id="UP000440713">
    <property type="component" value="Unassembled WGS sequence"/>
</dbReference>
<dbReference type="GO" id="GO:0006352">
    <property type="term" value="P:DNA-templated transcription initiation"/>
    <property type="evidence" value="ECO:0007669"/>
    <property type="project" value="InterPro"/>
</dbReference>
<proteinExistence type="predicted"/>
<dbReference type="InterPro" id="IPR007627">
    <property type="entry name" value="RNA_pol_sigma70_r2"/>
</dbReference>
<evidence type="ECO:0000313" key="6">
    <source>
        <dbReference type="EMBL" id="MST62873.1"/>
    </source>
</evidence>
<accession>A0A6N7XGZ9</accession>
<dbReference type="Gene3D" id="1.20.120.1810">
    <property type="match status" value="1"/>
</dbReference>
<dbReference type="GO" id="GO:0016987">
    <property type="term" value="F:sigma factor activity"/>
    <property type="evidence" value="ECO:0007669"/>
    <property type="project" value="UniProtKB-KW"/>
</dbReference>